<organism evidence="2 3">
    <name type="scientific">Eumeta variegata</name>
    <name type="common">Bagworm moth</name>
    <name type="synonym">Eumeta japonica</name>
    <dbReference type="NCBI Taxonomy" id="151549"/>
    <lineage>
        <taxon>Eukaryota</taxon>
        <taxon>Metazoa</taxon>
        <taxon>Ecdysozoa</taxon>
        <taxon>Arthropoda</taxon>
        <taxon>Hexapoda</taxon>
        <taxon>Insecta</taxon>
        <taxon>Pterygota</taxon>
        <taxon>Neoptera</taxon>
        <taxon>Endopterygota</taxon>
        <taxon>Lepidoptera</taxon>
        <taxon>Glossata</taxon>
        <taxon>Ditrysia</taxon>
        <taxon>Tineoidea</taxon>
        <taxon>Psychidae</taxon>
        <taxon>Oiketicinae</taxon>
        <taxon>Eumeta</taxon>
    </lineage>
</organism>
<dbReference type="Proteomes" id="UP000299102">
    <property type="component" value="Unassembled WGS sequence"/>
</dbReference>
<feature type="compositionally biased region" description="Basic and acidic residues" evidence="1">
    <location>
        <begin position="101"/>
        <end position="118"/>
    </location>
</feature>
<feature type="region of interest" description="Disordered" evidence="1">
    <location>
        <begin position="93"/>
        <end position="124"/>
    </location>
</feature>
<keyword evidence="3" id="KW-1185">Reference proteome</keyword>
<reference evidence="2 3" key="1">
    <citation type="journal article" date="2019" name="Commun. Biol.">
        <title>The bagworm genome reveals a unique fibroin gene that provides high tensile strength.</title>
        <authorList>
            <person name="Kono N."/>
            <person name="Nakamura H."/>
            <person name="Ohtoshi R."/>
            <person name="Tomita M."/>
            <person name="Numata K."/>
            <person name="Arakawa K."/>
        </authorList>
    </citation>
    <scope>NUCLEOTIDE SEQUENCE [LARGE SCALE GENOMIC DNA]</scope>
</reference>
<protein>
    <submittedName>
        <fullName evidence="2">Uncharacterized protein</fullName>
    </submittedName>
</protein>
<accession>A0A4C1Z521</accession>
<proteinExistence type="predicted"/>
<dbReference type="AlphaFoldDB" id="A0A4C1Z521"/>
<gene>
    <name evidence="2" type="ORF">EVAR_89643_1</name>
</gene>
<comment type="caution">
    <text evidence="2">The sequence shown here is derived from an EMBL/GenBank/DDBJ whole genome shotgun (WGS) entry which is preliminary data.</text>
</comment>
<dbReference type="EMBL" id="BGZK01001649">
    <property type="protein sequence ID" value="GBP83921.1"/>
    <property type="molecule type" value="Genomic_DNA"/>
</dbReference>
<evidence type="ECO:0000313" key="2">
    <source>
        <dbReference type="EMBL" id="GBP83921.1"/>
    </source>
</evidence>
<evidence type="ECO:0000313" key="3">
    <source>
        <dbReference type="Proteomes" id="UP000299102"/>
    </source>
</evidence>
<name>A0A4C1Z521_EUMVA</name>
<evidence type="ECO:0000256" key="1">
    <source>
        <dbReference type="SAM" id="MobiDB-lite"/>
    </source>
</evidence>
<sequence>MKLVTKASHWRKIGSLGHIRKGRGVLNLRITSIAGSSERQSFVSVGCYEVGRGNTPACNPRSPVAWCDDMSETVTCSQLTSHQLSYLNQTIQKSNVSRKGRQSERTDNIIPDDHRVNEARGVCG</sequence>